<comment type="caution">
    <text evidence="1">The sequence shown here is derived from an EMBL/GenBank/DDBJ whole genome shotgun (WGS) entry which is preliminary data.</text>
</comment>
<accession>A0A2A6ZXG8</accession>
<evidence type="ECO:0000313" key="1">
    <source>
        <dbReference type="EMBL" id="PDX71503.1"/>
    </source>
</evidence>
<dbReference type="AlphaFoldDB" id="A0A2A6ZXG8"/>
<protein>
    <recommendedName>
        <fullName evidence="3">HlyD family secretion protein</fullName>
    </recommendedName>
</protein>
<proteinExistence type="predicted"/>
<organism evidence="1 2">
    <name type="scientific">Faecalibacterium prausnitzii</name>
    <dbReference type="NCBI Taxonomy" id="853"/>
    <lineage>
        <taxon>Bacteria</taxon>
        <taxon>Bacillati</taxon>
        <taxon>Bacillota</taxon>
        <taxon>Clostridia</taxon>
        <taxon>Eubacteriales</taxon>
        <taxon>Oscillospiraceae</taxon>
        <taxon>Faecalibacterium</taxon>
    </lineage>
</organism>
<gene>
    <name evidence="1" type="ORF">CGS55_15090</name>
</gene>
<dbReference type="Proteomes" id="UP000219901">
    <property type="component" value="Unassembled WGS sequence"/>
</dbReference>
<sequence>MILMPETPQEPRHKFSALTTLAAVLATFLLAAAAYVCWQAAHILFPQNVYETALPITISDTIEADGVLLFDETCISGSGNLGYLVSDGERVSAGTAVAELYTDANQAVLRQQLTQLTSQIDLLQRSQNTAATQLDGLLKERSGALYDLLDALDTAQYSDVDESTDAYLLAQNKLWITTGDTAGFADQIALLAQQAQTVQAQLGNPTQIAAPTTGYFVRAASSGRLNAGAADILAQSPEQLKAYLDSDPEMPLDGCVGKLVAGFSWQYAGVCSAKQAEKLLGADGKPLRTAVEISFPGQSDAALRATVAEVTIDAEQDIARFVLQCNSINGDVLCLNHARARISTGESTGLRVPAAAVHYLKEDGTEAETQGENYIPGVYVKYGNIARFCKIDPVDADHPLISEDDYILVLPKGTDGSVSQVRLYDEIIVSGQNLYDGKLL</sequence>
<evidence type="ECO:0008006" key="3">
    <source>
        <dbReference type="Google" id="ProtNLM"/>
    </source>
</evidence>
<evidence type="ECO:0000313" key="2">
    <source>
        <dbReference type="Proteomes" id="UP000219901"/>
    </source>
</evidence>
<dbReference type="EMBL" id="NMTV01000071">
    <property type="protein sequence ID" value="PDX71503.1"/>
    <property type="molecule type" value="Genomic_DNA"/>
</dbReference>
<reference evidence="1 2" key="1">
    <citation type="journal article" date="2017" name="Front. Microbiol.">
        <title>New Insights into the Diversity of the Genus Faecalibacterium.</title>
        <authorList>
            <person name="Benevides L."/>
            <person name="Burman S."/>
            <person name="Martin R."/>
            <person name="Robert V."/>
            <person name="Thomas M."/>
            <person name="Miquel S."/>
            <person name="Chain F."/>
            <person name="Sokol H."/>
            <person name="Bermudez-Humaran L.G."/>
            <person name="Morrison M."/>
            <person name="Langella P."/>
            <person name="Azevedo V.A."/>
            <person name="Chatel J.M."/>
            <person name="Soares S."/>
        </authorList>
    </citation>
    <scope>NUCLEOTIDE SEQUENCE [LARGE SCALE GENOMIC DNA]</scope>
    <source>
        <strain evidence="1 2">CNCM I 4546</strain>
    </source>
</reference>
<name>A0A2A6ZXG8_9FIRM</name>